<dbReference type="GO" id="GO:0000932">
    <property type="term" value="C:P-body"/>
    <property type="evidence" value="ECO:0007669"/>
    <property type="project" value="TreeGrafter"/>
</dbReference>
<dbReference type="PANTHER" id="PTHR23355:SF65">
    <property type="entry name" value="EXORIBONUCLEASE CYT-4, PUTATIVE (AFU_ORTHOLOGUE AFUA_7G01550)-RELATED"/>
    <property type="match status" value="1"/>
</dbReference>
<dbReference type="Pfam" id="PF00773">
    <property type="entry name" value="RNB"/>
    <property type="match status" value="1"/>
</dbReference>
<dbReference type="SMART" id="SM00955">
    <property type="entry name" value="RNB"/>
    <property type="match status" value="1"/>
</dbReference>
<feature type="compositionally biased region" description="Basic and acidic residues" evidence="1">
    <location>
        <begin position="53"/>
        <end position="69"/>
    </location>
</feature>
<dbReference type="InterPro" id="IPR050180">
    <property type="entry name" value="RNR_Ribonuclease"/>
</dbReference>
<dbReference type="STRING" id="1884261.A0A5C3QCI3"/>
<feature type="region of interest" description="Disordered" evidence="1">
    <location>
        <begin position="835"/>
        <end position="854"/>
    </location>
</feature>
<organism evidence="3 4">
    <name type="scientific">Pterulicium gracile</name>
    <dbReference type="NCBI Taxonomy" id="1884261"/>
    <lineage>
        <taxon>Eukaryota</taxon>
        <taxon>Fungi</taxon>
        <taxon>Dikarya</taxon>
        <taxon>Basidiomycota</taxon>
        <taxon>Agaricomycotina</taxon>
        <taxon>Agaricomycetes</taxon>
        <taxon>Agaricomycetidae</taxon>
        <taxon>Agaricales</taxon>
        <taxon>Pleurotineae</taxon>
        <taxon>Pterulaceae</taxon>
        <taxon>Pterulicium</taxon>
    </lineage>
</organism>
<dbReference type="InterPro" id="IPR012340">
    <property type="entry name" value="NA-bd_OB-fold"/>
</dbReference>
<dbReference type="EMBL" id="ML178833">
    <property type="protein sequence ID" value="TFK99451.1"/>
    <property type="molecule type" value="Genomic_DNA"/>
</dbReference>
<evidence type="ECO:0000313" key="4">
    <source>
        <dbReference type="Proteomes" id="UP000305067"/>
    </source>
</evidence>
<feature type="compositionally biased region" description="Basic and acidic residues" evidence="1">
    <location>
        <begin position="116"/>
        <end position="132"/>
    </location>
</feature>
<evidence type="ECO:0000259" key="2">
    <source>
        <dbReference type="SMART" id="SM00955"/>
    </source>
</evidence>
<dbReference type="GO" id="GO:0003723">
    <property type="term" value="F:RNA binding"/>
    <property type="evidence" value="ECO:0007669"/>
    <property type="project" value="InterPro"/>
</dbReference>
<reference evidence="3 4" key="1">
    <citation type="journal article" date="2019" name="Nat. Ecol. Evol.">
        <title>Megaphylogeny resolves global patterns of mushroom evolution.</title>
        <authorList>
            <person name="Varga T."/>
            <person name="Krizsan K."/>
            <person name="Foldi C."/>
            <person name="Dima B."/>
            <person name="Sanchez-Garcia M."/>
            <person name="Sanchez-Ramirez S."/>
            <person name="Szollosi G.J."/>
            <person name="Szarkandi J.G."/>
            <person name="Papp V."/>
            <person name="Albert L."/>
            <person name="Andreopoulos W."/>
            <person name="Angelini C."/>
            <person name="Antonin V."/>
            <person name="Barry K.W."/>
            <person name="Bougher N.L."/>
            <person name="Buchanan P."/>
            <person name="Buyck B."/>
            <person name="Bense V."/>
            <person name="Catcheside P."/>
            <person name="Chovatia M."/>
            <person name="Cooper J."/>
            <person name="Damon W."/>
            <person name="Desjardin D."/>
            <person name="Finy P."/>
            <person name="Geml J."/>
            <person name="Haridas S."/>
            <person name="Hughes K."/>
            <person name="Justo A."/>
            <person name="Karasinski D."/>
            <person name="Kautmanova I."/>
            <person name="Kiss B."/>
            <person name="Kocsube S."/>
            <person name="Kotiranta H."/>
            <person name="LaButti K.M."/>
            <person name="Lechner B.E."/>
            <person name="Liimatainen K."/>
            <person name="Lipzen A."/>
            <person name="Lukacs Z."/>
            <person name="Mihaltcheva S."/>
            <person name="Morgado L.N."/>
            <person name="Niskanen T."/>
            <person name="Noordeloos M.E."/>
            <person name="Ohm R.A."/>
            <person name="Ortiz-Santana B."/>
            <person name="Ovrebo C."/>
            <person name="Racz N."/>
            <person name="Riley R."/>
            <person name="Savchenko A."/>
            <person name="Shiryaev A."/>
            <person name="Soop K."/>
            <person name="Spirin V."/>
            <person name="Szebenyi C."/>
            <person name="Tomsovsky M."/>
            <person name="Tulloss R.E."/>
            <person name="Uehling J."/>
            <person name="Grigoriev I.V."/>
            <person name="Vagvolgyi C."/>
            <person name="Papp T."/>
            <person name="Martin F.M."/>
            <person name="Miettinen O."/>
            <person name="Hibbett D.S."/>
            <person name="Nagy L.G."/>
        </authorList>
    </citation>
    <scope>NUCLEOTIDE SEQUENCE [LARGE SCALE GENOMIC DNA]</scope>
    <source>
        <strain evidence="3 4">CBS 309.79</strain>
    </source>
</reference>
<dbReference type="GO" id="GO:0000175">
    <property type="term" value="F:3'-5'-RNA exonuclease activity"/>
    <property type="evidence" value="ECO:0007669"/>
    <property type="project" value="TreeGrafter"/>
</dbReference>
<feature type="region of interest" description="Disordered" evidence="1">
    <location>
        <begin position="297"/>
        <end position="316"/>
    </location>
</feature>
<keyword evidence="4" id="KW-1185">Reference proteome</keyword>
<dbReference type="OrthoDB" id="2285229at2759"/>
<protein>
    <recommendedName>
        <fullName evidence="2">RNB domain-containing protein</fullName>
    </recommendedName>
</protein>
<dbReference type="InterPro" id="IPR001900">
    <property type="entry name" value="RNase_II/R"/>
</dbReference>
<evidence type="ECO:0000313" key="3">
    <source>
        <dbReference type="EMBL" id="TFK99451.1"/>
    </source>
</evidence>
<gene>
    <name evidence="3" type="ORF">BDV98DRAFT_605987</name>
</gene>
<dbReference type="PANTHER" id="PTHR23355">
    <property type="entry name" value="RIBONUCLEASE"/>
    <property type="match status" value="1"/>
</dbReference>
<feature type="region of interest" description="Disordered" evidence="1">
    <location>
        <begin position="1"/>
        <end position="235"/>
    </location>
</feature>
<name>A0A5C3QCI3_9AGAR</name>
<accession>A0A5C3QCI3</accession>
<proteinExistence type="predicted"/>
<evidence type="ECO:0000256" key="1">
    <source>
        <dbReference type="SAM" id="MobiDB-lite"/>
    </source>
</evidence>
<dbReference type="AlphaFoldDB" id="A0A5C3QCI3"/>
<feature type="compositionally biased region" description="Basic and acidic residues" evidence="1">
    <location>
        <begin position="32"/>
        <end position="45"/>
    </location>
</feature>
<feature type="compositionally biased region" description="Low complexity" evidence="1">
    <location>
        <begin position="1"/>
        <end position="23"/>
    </location>
</feature>
<dbReference type="GO" id="GO:0006402">
    <property type="term" value="P:mRNA catabolic process"/>
    <property type="evidence" value="ECO:0007669"/>
    <property type="project" value="TreeGrafter"/>
</dbReference>
<feature type="compositionally biased region" description="Basic and acidic residues" evidence="1">
    <location>
        <begin position="213"/>
        <end position="230"/>
    </location>
</feature>
<feature type="domain" description="RNB" evidence="2">
    <location>
        <begin position="684"/>
        <end position="1037"/>
    </location>
</feature>
<dbReference type="Proteomes" id="UP000305067">
    <property type="component" value="Unassembled WGS sequence"/>
</dbReference>
<feature type="compositionally biased region" description="Polar residues" evidence="1">
    <location>
        <begin position="181"/>
        <end position="212"/>
    </location>
</feature>
<sequence length="1200" mass="132022">MYRLSSSSSSGLLAAATRSARLANPFSTSTARPDDDSFIPRERNAGKGHAHTPLREGRGRPDNRQRSESHSSPQQADSSSSSSFRQPGSGSPWGLQQRLDEFSRHTPGPGQQQRSSSREPRSPQSSEDHPETSFKPQRRGAWGEHSSSNSKRRSGSAPARVLLAEVQDDHSAHDPTPAEAYNQSPNAKSKASYYYESQPQSPFRQGGTNTLRANEKPRRQGDKEPLKSFDRQQLSRATREVINAAAVAPNRRPVLKQGAGANSPAFGLAAGFKLGSAAAYKGKGRGKGPMPLAQLFSGDKGGDAKGRSRSAAPSTELQKFDAMRMDEADDTGAMMQISAGDLIESRRNNVALYGIVLGEEFHIDVWRLVCLSSTGEVWRPLKHDAMFVVPAAASRDLVARATTSVITSHPSEVSARVELLKILRDFERATTPLFNSLEHIITRTLWEKAAQEDTWASITLADAVGILQPNRTGVVPTFAVHKQLMARSLQFEADQMYQHNKVVHVRPKSHVATLHKVMSWIREGETGPLGAFVGRAKPFMEKNRTRLRERWGEKPSAEPFGEGELPWTEDDYAVVDFLKHSLRQTRSTQTDPYVVGVLGILKAFHITTGDVHETQVWDLLVDLGVMAPWQDMVSLRHELTSRETKTELNAADQLPTASLGDEEKTIQFLKDNGLHLQDPLGGIRHDFGDLPVYVIDDATAEELDDGISIEAVPDEPGNYWLHGHIADPASVIPPTHPWSLDAQKKTSTVYFNQSTLPLFRPEVMRLSGLGSSLHTGKPERVMTFSAKIDEKGVILDHKVRAGLIRNVRILRYDDVNTAVGPALAGDEPMFSYPFGGGTSQPTTPPIHSPTPGDVQQLHDIFRVTRRIIQKKVDEGYYIFTTPSANIALHSRPSPPCLPMGTPTAYAGFPSWTYTVSHSEASDLGARSLVAEVMKLSGRVASMFFRDRNIPALRRFAPPGSVSDLPGLLAKRTANANIGVYERLKHDVVYLPAGYCLDVRGHFGMGISGDEGYCRATSPLRRYADLVAHWMMQRALLLDAGTGEEEVGRVLGPEVFNEEWLKTYMGFLSVDEARIKNMQVMNGKFWVTYYLKALLEGRFDPAVEVTEAAPSPAPETKSEGTQAPGRDMVLQKEFEGFLMTDVFSAAMSPGWSAKAFVPSLGIMAEVSGVRYTGTSTVGDLVRLRLKDVMLGGRPKVLFEQI</sequence>
<feature type="compositionally biased region" description="Low complexity" evidence="1">
    <location>
        <begin position="70"/>
        <end position="92"/>
    </location>
</feature>
<dbReference type="SUPFAM" id="SSF50249">
    <property type="entry name" value="Nucleic acid-binding proteins"/>
    <property type="match status" value="1"/>
</dbReference>